<evidence type="ECO:0000256" key="4">
    <source>
        <dbReference type="ARBA" id="ARBA00022801"/>
    </source>
</evidence>
<dbReference type="AlphaFoldDB" id="A0A7Y9RYR3"/>
<organism evidence="7 8">
    <name type="scientific">Nocardioides perillae</name>
    <dbReference type="NCBI Taxonomy" id="1119534"/>
    <lineage>
        <taxon>Bacteria</taxon>
        <taxon>Bacillati</taxon>
        <taxon>Actinomycetota</taxon>
        <taxon>Actinomycetes</taxon>
        <taxon>Propionibacteriales</taxon>
        <taxon>Nocardioidaceae</taxon>
        <taxon>Nocardioides</taxon>
    </lineage>
</organism>
<gene>
    <name evidence="7" type="ORF">BJ989_003342</name>
</gene>
<dbReference type="EMBL" id="JACCAC010000001">
    <property type="protein sequence ID" value="NYG57038.1"/>
    <property type="molecule type" value="Genomic_DNA"/>
</dbReference>
<sequence>MSVADVSSRIAAIQSQLAMLAPRTTGSAAAFASSLQSAGATATATASAAPSSGSSAQAASVVAEAKKYVGMPYVWGGSSPADGGMDCSGLVQYVYGKHGIDLPRVSADQARTGSPVASLAEARPGDLIAWDNSGRNVGADHIAIYLGDGKMLEAPRTGLDIRITTIDAAGHGAPDYIRRVLPEGAGGTGGASGAAAVSGRQVAGATPFADLFNRAAAKHGVEAPLLAAVARQESGFDPRAVSHAGAQGLMQLMPATARGLGVTDSFDPVQAVDGAARLLRDLHDRFGSTPLALAAYNAGPGAVLRYDGIPPYPETQQYVRSVMSMLGGAA</sequence>
<protein>
    <submittedName>
        <fullName evidence="7">Cell wall-associated NlpC family hydrolase</fullName>
    </submittedName>
</protein>
<dbReference type="Pfam" id="PF00877">
    <property type="entry name" value="NLPC_P60"/>
    <property type="match status" value="1"/>
</dbReference>
<dbReference type="GO" id="GO:0008933">
    <property type="term" value="F:peptidoglycan lytic transglycosylase activity"/>
    <property type="evidence" value="ECO:0007669"/>
    <property type="project" value="InterPro"/>
</dbReference>
<evidence type="ECO:0000259" key="6">
    <source>
        <dbReference type="PROSITE" id="PS51935"/>
    </source>
</evidence>
<comment type="caution">
    <text evidence="7">The sequence shown here is derived from an EMBL/GenBank/DDBJ whole genome shotgun (WGS) entry which is preliminary data.</text>
</comment>
<evidence type="ECO:0000256" key="5">
    <source>
        <dbReference type="ARBA" id="ARBA00022807"/>
    </source>
</evidence>
<dbReference type="GO" id="GO:0000270">
    <property type="term" value="P:peptidoglycan metabolic process"/>
    <property type="evidence" value="ECO:0007669"/>
    <property type="project" value="InterPro"/>
</dbReference>
<dbReference type="Gene3D" id="1.10.530.10">
    <property type="match status" value="1"/>
</dbReference>
<keyword evidence="8" id="KW-1185">Reference proteome</keyword>
<dbReference type="Pfam" id="PF01464">
    <property type="entry name" value="SLT"/>
    <property type="match status" value="1"/>
</dbReference>
<keyword evidence="4 7" id="KW-0378">Hydrolase</keyword>
<evidence type="ECO:0000256" key="3">
    <source>
        <dbReference type="ARBA" id="ARBA00022670"/>
    </source>
</evidence>
<comment type="similarity">
    <text evidence="1">Belongs to the peptidase C40 family.</text>
</comment>
<dbReference type="RefSeq" id="WP_343049471.1">
    <property type="nucleotide sequence ID" value="NZ_JACCAC010000001.1"/>
</dbReference>
<reference evidence="7 8" key="1">
    <citation type="submission" date="2020-07" db="EMBL/GenBank/DDBJ databases">
        <title>Sequencing the genomes of 1000 actinobacteria strains.</title>
        <authorList>
            <person name="Klenk H.-P."/>
        </authorList>
    </citation>
    <scope>NUCLEOTIDE SEQUENCE [LARGE SCALE GENOMIC DNA]</scope>
    <source>
        <strain evidence="7 8">DSM 24552</strain>
    </source>
</reference>
<keyword evidence="5" id="KW-0788">Thiol protease</keyword>
<proteinExistence type="inferred from homology"/>
<dbReference type="InterPro" id="IPR023346">
    <property type="entry name" value="Lysozyme-like_dom_sf"/>
</dbReference>
<dbReference type="PROSITE" id="PS00922">
    <property type="entry name" value="TRANSGLYCOSYLASE"/>
    <property type="match status" value="1"/>
</dbReference>
<dbReference type="GO" id="GO:0016020">
    <property type="term" value="C:membrane"/>
    <property type="evidence" value="ECO:0007669"/>
    <property type="project" value="InterPro"/>
</dbReference>
<accession>A0A7Y9RYR3</accession>
<evidence type="ECO:0000256" key="1">
    <source>
        <dbReference type="ARBA" id="ARBA00007074"/>
    </source>
</evidence>
<dbReference type="SUPFAM" id="SSF54001">
    <property type="entry name" value="Cysteine proteinases"/>
    <property type="match status" value="1"/>
</dbReference>
<dbReference type="Gene3D" id="3.90.1720.10">
    <property type="entry name" value="endopeptidase domain like (from Nostoc punctiforme)"/>
    <property type="match status" value="1"/>
</dbReference>
<dbReference type="InterPro" id="IPR000189">
    <property type="entry name" value="Transglyc_AS"/>
</dbReference>
<evidence type="ECO:0000313" key="7">
    <source>
        <dbReference type="EMBL" id="NYG57038.1"/>
    </source>
</evidence>
<dbReference type="GO" id="GO:0006508">
    <property type="term" value="P:proteolysis"/>
    <property type="evidence" value="ECO:0007669"/>
    <property type="project" value="UniProtKB-KW"/>
</dbReference>
<name>A0A7Y9RYR3_9ACTN</name>
<dbReference type="Proteomes" id="UP000544110">
    <property type="component" value="Unassembled WGS sequence"/>
</dbReference>
<comment type="similarity">
    <text evidence="2">Belongs to the transglycosylase Slt family.</text>
</comment>
<evidence type="ECO:0000313" key="8">
    <source>
        <dbReference type="Proteomes" id="UP000544110"/>
    </source>
</evidence>
<keyword evidence="3" id="KW-0645">Protease</keyword>
<dbReference type="PROSITE" id="PS51935">
    <property type="entry name" value="NLPC_P60"/>
    <property type="match status" value="1"/>
</dbReference>
<dbReference type="InterPro" id="IPR038765">
    <property type="entry name" value="Papain-like_cys_pep_sf"/>
</dbReference>
<dbReference type="InterPro" id="IPR008258">
    <property type="entry name" value="Transglycosylase_SLT_dom_1"/>
</dbReference>
<dbReference type="PANTHER" id="PTHR37423">
    <property type="entry name" value="SOLUBLE LYTIC MUREIN TRANSGLYCOSYLASE-RELATED"/>
    <property type="match status" value="1"/>
</dbReference>
<dbReference type="CDD" id="cd13401">
    <property type="entry name" value="Slt70-like"/>
    <property type="match status" value="1"/>
</dbReference>
<dbReference type="GO" id="GO:0008234">
    <property type="term" value="F:cysteine-type peptidase activity"/>
    <property type="evidence" value="ECO:0007669"/>
    <property type="project" value="UniProtKB-KW"/>
</dbReference>
<dbReference type="InterPro" id="IPR000064">
    <property type="entry name" value="NLP_P60_dom"/>
</dbReference>
<feature type="domain" description="NlpC/P60" evidence="6">
    <location>
        <begin position="55"/>
        <end position="181"/>
    </location>
</feature>
<evidence type="ECO:0000256" key="2">
    <source>
        <dbReference type="ARBA" id="ARBA00007734"/>
    </source>
</evidence>
<dbReference type="SUPFAM" id="SSF53955">
    <property type="entry name" value="Lysozyme-like"/>
    <property type="match status" value="1"/>
</dbReference>
<dbReference type="PANTHER" id="PTHR37423:SF2">
    <property type="entry name" value="MEMBRANE-BOUND LYTIC MUREIN TRANSGLYCOSYLASE C"/>
    <property type="match status" value="1"/>
</dbReference>